<evidence type="ECO:0000313" key="2">
    <source>
        <dbReference type="Proteomes" id="UP001151529"/>
    </source>
</evidence>
<dbReference type="AlphaFoldDB" id="A0A9Q0U199"/>
<gene>
    <name evidence="1" type="ORF">OIU85_024680</name>
</gene>
<name>A0A9Q0U199_SALVM</name>
<dbReference type="Proteomes" id="UP001151529">
    <property type="component" value="Chromosome 10"/>
</dbReference>
<proteinExistence type="predicted"/>
<keyword evidence="2" id="KW-1185">Reference proteome</keyword>
<sequence>MGQSSPFLRADIKVFLQGNSQAKFTPRAIARIMHGIASPAYPSTTWSRTHFWGRYTQIDFQVVMEAAKVELMNFAGKDAL</sequence>
<organism evidence="1 2">
    <name type="scientific">Salix viminalis</name>
    <name type="common">Common osier</name>
    <name type="synonym">Basket willow</name>
    <dbReference type="NCBI Taxonomy" id="40686"/>
    <lineage>
        <taxon>Eukaryota</taxon>
        <taxon>Viridiplantae</taxon>
        <taxon>Streptophyta</taxon>
        <taxon>Embryophyta</taxon>
        <taxon>Tracheophyta</taxon>
        <taxon>Spermatophyta</taxon>
        <taxon>Magnoliopsida</taxon>
        <taxon>eudicotyledons</taxon>
        <taxon>Gunneridae</taxon>
        <taxon>Pentapetalae</taxon>
        <taxon>rosids</taxon>
        <taxon>fabids</taxon>
        <taxon>Malpighiales</taxon>
        <taxon>Salicaceae</taxon>
        <taxon>Saliceae</taxon>
        <taxon>Salix</taxon>
    </lineage>
</organism>
<comment type="caution">
    <text evidence="1">The sequence shown here is derived from an EMBL/GenBank/DDBJ whole genome shotgun (WGS) entry which is preliminary data.</text>
</comment>
<protein>
    <submittedName>
        <fullName evidence="1">Uncharacterized protein</fullName>
    </submittedName>
</protein>
<dbReference type="EMBL" id="JAPFFL010000006">
    <property type="protein sequence ID" value="KAJ6721614.1"/>
    <property type="molecule type" value="Genomic_DNA"/>
</dbReference>
<accession>A0A9Q0U199</accession>
<evidence type="ECO:0000313" key="1">
    <source>
        <dbReference type="EMBL" id="KAJ6721614.1"/>
    </source>
</evidence>
<reference evidence="1" key="2">
    <citation type="journal article" date="2023" name="Int. J. Mol. Sci.">
        <title>De Novo Assembly and Annotation of 11 Diverse Shrub Willow (Salix) Genomes Reveals Novel Gene Organization in Sex-Linked Regions.</title>
        <authorList>
            <person name="Hyden B."/>
            <person name="Feng K."/>
            <person name="Yates T.B."/>
            <person name="Jawdy S."/>
            <person name="Cereghino C."/>
            <person name="Smart L.B."/>
            <person name="Muchero W."/>
        </authorList>
    </citation>
    <scope>NUCLEOTIDE SEQUENCE [LARGE SCALE GENOMIC DNA]</scope>
    <source>
        <tissue evidence="1">Shoot tip</tissue>
    </source>
</reference>
<dbReference type="OrthoDB" id="1734902at2759"/>
<reference evidence="1" key="1">
    <citation type="submission" date="2022-11" db="EMBL/GenBank/DDBJ databases">
        <authorList>
            <person name="Hyden B.L."/>
            <person name="Feng K."/>
            <person name="Yates T."/>
            <person name="Jawdy S."/>
            <person name="Smart L.B."/>
            <person name="Muchero W."/>
        </authorList>
    </citation>
    <scope>NUCLEOTIDE SEQUENCE</scope>
    <source>
        <tissue evidence="1">Shoot tip</tissue>
    </source>
</reference>